<proteinExistence type="predicted"/>
<dbReference type="Proteomes" id="UP000230233">
    <property type="component" value="Chromosome IV"/>
</dbReference>
<organism evidence="2 3">
    <name type="scientific">Caenorhabditis nigoni</name>
    <dbReference type="NCBI Taxonomy" id="1611254"/>
    <lineage>
        <taxon>Eukaryota</taxon>
        <taxon>Metazoa</taxon>
        <taxon>Ecdysozoa</taxon>
        <taxon>Nematoda</taxon>
        <taxon>Chromadorea</taxon>
        <taxon>Rhabditida</taxon>
        <taxon>Rhabditina</taxon>
        <taxon>Rhabditomorpha</taxon>
        <taxon>Rhabditoidea</taxon>
        <taxon>Rhabditidae</taxon>
        <taxon>Peloderinae</taxon>
        <taxon>Caenorhabditis</taxon>
    </lineage>
</organism>
<evidence type="ECO:0000313" key="3">
    <source>
        <dbReference type="Proteomes" id="UP000230233"/>
    </source>
</evidence>
<keyword evidence="3" id="KW-1185">Reference proteome</keyword>
<evidence type="ECO:0000256" key="1">
    <source>
        <dbReference type="SAM" id="MobiDB-lite"/>
    </source>
</evidence>
<evidence type="ECO:0000313" key="2">
    <source>
        <dbReference type="EMBL" id="PIC31999.1"/>
    </source>
</evidence>
<comment type="caution">
    <text evidence="2">The sequence shown here is derived from an EMBL/GenBank/DDBJ whole genome shotgun (WGS) entry which is preliminary data.</text>
</comment>
<accession>A0A2G5TXF9</accession>
<sequence>MLLKTSLPMVHTELNDPTSLSLCAKYEFLKRNSVREAHRNICEMLISRKLPQVPQTSQTKTKVLRKRREDFRESTETDSDSEERDDWHNEHNEEFQVDFPIQKIEADFRTFNLDMLVKTEADHTVKNLCWRMFVEANILERLALRDAYTKNHEELKELRNHHFFKDKHKFDFMNITRDYGKVKTVMGKSNTDVSWKLEHWRCQKDGRTMIWKGYHANFYCCRRFQQWASEHICYCLQRTQEVHLKSLKIVTNPRNSWFPAVDPFYKFYQQLGHHSKSKFLDKSMPFIVDLLQLELGWFDDSTEQNMTPTRMLMHNFESLKTMKFRKWTESGKPENRIVLTMSEWREIFESKEWIKAPFLDVRDRNIKMDARNFMHFEKIYIHLTIEDIYPFSQQIKEHMNKPRIVFVVEKEFNFDAAARVLETHYLKVEIEPLKFLLHGGKQIYIQLWSGVLQIVCTCEQRIPIQKADVKAAVQKLRQ</sequence>
<protein>
    <recommendedName>
        <fullName evidence="4">DUF38 domain-containing protein</fullName>
    </recommendedName>
</protein>
<name>A0A2G5TXF9_9PELO</name>
<reference evidence="3" key="1">
    <citation type="submission" date="2017-10" db="EMBL/GenBank/DDBJ databases">
        <title>Rapid genome shrinkage in a self-fertile nematode reveals novel sperm competition proteins.</title>
        <authorList>
            <person name="Yin D."/>
            <person name="Schwarz E.M."/>
            <person name="Thomas C.G."/>
            <person name="Felde R.L."/>
            <person name="Korf I.F."/>
            <person name="Cutter A.D."/>
            <person name="Schartner C.M."/>
            <person name="Ralston E.J."/>
            <person name="Meyer B.J."/>
            <person name="Haag E.S."/>
        </authorList>
    </citation>
    <scope>NUCLEOTIDE SEQUENCE [LARGE SCALE GENOMIC DNA]</scope>
    <source>
        <strain evidence="3">JU1422</strain>
    </source>
</reference>
<dbReference type="OrthoDB" id="10327379at2759"/>
<evidence type="ECO:0008006" key="4">
    <source>
        <dbReference type="Google" id="ProtNLM"/>
    </source>
</evidence>
<dbReference type="EMBL" id="PDUG01000004">
    <property type="protein sequence ID" value="PIC31999.1"/>
    <property type="molecule type" value="Genomic_DNA"/>
</dbReference>
<dbReference type="AlphaFoldDB" id="A0A2G5TXF9"/>
<gene>
    <name evidence="2" type="primary">Cnig_chr_IV.g12502</name>
    <name evidence="2" type="ORF">B9Z55_012502</name>
</gene>
<feature type="region of interest" description="Disordered" evidence="1">
    <location>
        <begin position="53"/>
        <end position="89"/>
    </location>
</feature>